<dbReference type="Proteomes" id="UP001301769">
    <property type="component" value="Unassembled WGS sequence"/>
</dbReference>
<proteinExistence type="predicted"/>
<sequence>MVMLRLDSTMSVVCMILCLVLVYDAPCCYSFFPAFLMCFTANCQMARKGGKLSRTGKVTILGFSYVNLLVLNASCLTPPPAAVV</sequence>
<name>A0AAN7BAN1_9PEZI</name>
<accession>A0AAN7BAN1</accession>
<gene>
    <name evidence="1" type="ORF">QBC37DRAFT_417218</name>
</gene>
<reference evidence="1" key="2">
    <citation type="submission" date="2023-05" db="EMBL/GenBank/DDBJ databases">
        <authorList>
            <consortium name="Lawrence Berkeley National Laboratory"/>
            <person name="Steindorff A."/>
            <person name="Hensen N."/>
            <person name="Bonometti L."/>
            <person name="Westerberg I."/>
            <person name="Brannstrom I.O."/>
            <person name="Guillou S."/>
            <person name="Cros-Aarteil S."/>
            <person name="Calhoun S."/>
            <person name="Haridas S."/>
            <person name="Kuo A."/>
            <person name="Mondo S."/>
            <person name="Pangilinan J."/>
            <person name="Riley R."/>
            <person name="Labutti K."/>
            <person name="Andreopoulos B."/>
            <person name="Lipzen A."/>
            <person name="Chen C."/>
            <person name="Yanf M."/>
            <person name="Daum C."/>
            <person name="Ng V."/>
            <person name="Clum A."/>
            <person name="Ohm R."/>
            <person name="Martin F."/>
            <person name="Silar P."/>
            <person name="Natvig D."/>
            <person name="Lalanne C."/>
            <person name="Gautier V."/>
            <person name="Ament-Velasquez S.L."/>
            <person name="Kruys A."/>
            <person name="Hutchinson M.I."/>
            <person name="Powell A.J."/>
            <person name="Barry K."/>
            <person name="Miller A.N."/>
            <person name="Grigoriev I.V."/>
            <person name="Debuchy R."/>
            <person name="Gladieux P."/>
            <person name="Thoren M.H."/>
            <person name="Johannesson H."/>
        </authorList>
    </citation>
    <scope>NUCLEOTIDE SEQUENCE</scope>
    <source>
        <strain evidence="1">PSN293</strain>
    </source>
</reference>
<organism evidence="1 2">
    <name type="scientific">Rhypophila decipiens</name>
    <dbReference type="NCBI Taxonomy" id="261697"/>
    <lineage>
        <taxon>Eukaryota</taxon>
        <taxon>Fungi</taxon>
        <taxon>Dikarya</taxon>
        <taxon>Ascomycota</taxon>
        <taxon>Pezizomycotina</taxon>
        <taxon>Sordariomycetes</taxon>
        <taxon>Sordariomycetidae</taxon>
        <taxon>Sordariales</taxon>
        <taxon>Naviculisporaceae</taxon>
        <taxon>Rhypophila</taxon>
    </lineage>
</organism>
<comment type="caution">
    <text evidence="1">The sequence shown here is derived from an EMBL/GenBank/DDBJ whole genome shotgun (WGS) entry which is preliminary data.</text>
</comment>
<protein>
    <submittedName>
        <fullName evidence="1">Uncharacterized protein</fullName>
    </submittedName>
</protein>
<dbReference type="AlphaFoldDB" id="A0AAN7BAN1"/>
<evidence type="ECO:0000313" key="1">
    <source>
        <dbReference type="EMBL" id="KAK4216247.1"/>
    </source>
</evidence>
<reference evidence="1" key="1">
    <citation type="journal article" date="2023" name="Mol. Phylogenet. Evol.">
        <title>Genome-scale phylogeny and comparative genomics of the fungal order Sordariales.</title>
        <authorList>
            <person name="Hensen N."/>
            <person name="Bonometti L."/>
            <person name="Westerberg I."/>
            <person name="Brannstrom I.O."/>
            <person name="Guillou S."/>
            <person name="Cros-Aarteil S."/>
            <person name="Calhoun S."/>
            <person name="Haridas S."/>
            <person name="Kuo A."/>
            <person name="Mondo S."/>
            <person name="Pangilinan J."/>
            <person name="Riley R."/>
            <person name="LaButti K."/>
            <person name="Andreopoulos B."/>
            <person name="Lipzen A."/>
            <person name="Chen C."/>
            <person name="Yan M."/>
            <person name="Daum C."/>
            <person name="Ng V."/>
            <person name="Clum A."/>
            <person name="Steindorff A."/>
            <person name="Ohm R.A."/>
            <person name="Martin F."/>
            <person name="Silar P."/>
            <person name="Natvig D.O."/>
            <person name="Lalanne C."/>
            <person name="Gautier V."/>
            <person name="Ament-Velasquez S.L."/>
            <person name="Kruys A."/>
            <person name="Hutchinson M.I."/>
            <person name="Powell A.J."/>
            <person name="Barry K."/>
            <person name="Miller A.N."/>
            <person name="Grigoriev I.V."/>
            <person name="Debuchy R."/>
            <person name="Gladieux P."/>
            <person name="Hiltunen Thoren M."/>
            <person name="Johannesson H."/>
        </authorList>
    </citation>
    <scope>NUCLEOTIDE SEQUENCE</scope>
    <source>
        <strain evidence="1">PSN293</strain>
    </source>
</reference>
<keyword evidence="2" id="KW-1185">Reference proteome</keyword>
<dbReference type="EMBL" id="MU858070">
    <property type="protein sequence ID" value="KAK4216247.1"/>
    <property type="molecule type" value="Genomic_DNA"/>
</dbReference>
<evidence type="ECO:0000313" key="2">
    <source>
        <dbReference type="Proteomes" id="UP001301769"/>
    </source>
</evidence>